<evidence type="ECO:0000313" key="1">
    <source>
        <dbReference type="EMBL" id="MFC4652647.1"/>
    </source>
</evidence>
<dbReference type="Proteomes" id="UP001595987">
    <property type="component" value="Unassembled WGS sequence"/>
</dbReference>
<evidence type="ECO:0008006" key="3">
    <source>
        <dbReference type="Google" id="ProtNLM"/>
    </source>
</evidence>
<sequence length="112" mass="13236">MGKSRQSDLFESTYGTEDITTKDWRIIRSMLRILLRQSANARRSKEVQVALNEITREADRDVFIKYFLKGQSIIKISLEEYYDESVVRRYLRRATKEFTAVYCDGLLAKPFQ</sequence>
<comment type="caution">
    <text evidence="1">The sequence shown here is derived from an EMBL/GenBank/DDBJ whole genome shotgun (WGS) entry which is preliminary data.</text>
</comment>
<gene>
    <name evidence="1" type="ORF">ACFO26_06965</name>
</gene>
<evidence type="ECO:0000313" key="2">
    <source>
        <dbReference type="Proteomes" id="UP001595987"/>
    </source>
</evidence>
<dbReference type="EMBL" id="JBHSGD010000005">
    <property type="protein sequence ID" value="MFC4652647.1"/>
    <property type="molecule type" value="Genomic_DNA"/>
</dbReference>
<proteinExistence type="predicted"/>
<protein>
    <recommendedName>
        <fullName evidence="3">Transcriptional regulator</fullName>
    </recommendedName>
</protein>
<name>A0ABV9JDY8_9LACT</name>
<accession>A0ABV9JDY8</accession>
<reference evidence="2" key="1">
    <citation type="journal article" date="2019" name="Int. J. Syst. Evol. Microbiol.">
        <title>The Global Catalogue of Microorganisms (GCM) 10K type strain sequencing project: providing services to taxonomists for standard genome sequencing and annotation.</title>
        <authorList>
            <consortium name="The Broad Institute Genomics Platform"/>
            <consortium name="The Broad Institute Genome Sequencing Center for Infectious Disease"/>
            <person name="Wu L."/>
            <person name="Ma J."/>
        </authorList>
    </citation>
    <scope>NUCLEOTIDE SEQUENCE [LARGE SCALE GENOMIC DNA]</scope>
    <source>
        <strain evidence="2">CCUG 63287</strain>
    </source>
</reference>
<dbReference type="RefSeq" id="WP_213535868.1">
    <property type="nucleotide sequence ID" value="NZ_BOVQ01000005.1"/>
</dbReference>
<organism evidence="1 2">
    <name type="scientific">Lactococcus nasutitermitis</name>
    <dbReference type="NCBI Taxonomy" id="1652957"/>
    <lineage>
        <taxon>Bacteria</taxon>
        <taxon>Bacillati</taxon>
        <taxon>Bacillota</taxon>
        <taxon>Bacilli</taxon>
        <taxon>Lactobacillales</taxon>
        <taxon>Streptococcaceae</taxon>
        <taxon>Lactococcus</taxon>
    </lineage>
</organism>
<keyword evidence="2" id="KW-1185">Reference proteome</keyword>